<reference evidence="1" key="1">
    <citation type="submission" date="2000-01" db="EMBL/GenBank/DDBJ databases">
        <title>Molecular characterization of nodulation functions, SSU rRNA and dnaK genes in the lupin Bradyrhizobium reveals distinct phylogenetic pathways of the symbiotic and housekeeping loci in the Bradyrhizobium genus.</title>
        <authorList>
            <person name="Stepkowski T."/>
            <person name="Swiderska A."/>
            <person name="Miedzinska K."/>
            <person name="Czaplinska M."/>
            <person name="Biesiadka J."/>
            <person name="Swiderski M."/>
            <person name="Legocki A."/>
        </authorList>
    </citation>
    <scope>NUCLEOTIDE SEQUENCE</scope>
    <source>
        <strain evidence="1">WM9</strain>
    </source>
</reference>
<accession>Q9AQ16</accession>
<dbReference type="EMBL" id="AF222753">
    <property type="protein sequence ID" value="AAK00164.1"/>
    <property type="molecule type" value="Genomic_DNA"/>
</dbReference>
<dbReference type="AlphaFoldDB" id="Q9AQ16"/>
<name>Q9AQ16_BRASW</name>
<proteinExistence type="predicted"/>
<organism evidence="1">
    <name type="scientific">Bradyrhizobium sp. (strain WM9)</name>
    <dbReference type="NCBI Taxonomy" id="133505"/>
    <lineage>
        <taxon>Bacteria</taxon>
        <taxon>Pseudomonadati</taxon>
        <taxon>Pseudomonadota</taxon>
        <taxon>Alphaproteobacteria</taxon>
        <taxon>Hyphomicrobiales</taxon>
        <taxon>Nitrobacteraceae</taxon>
        <taxon>Bradyrhizobium</taxon>
    </lineage>
</organism>
<evidence type="ECO:0000313" key="1">
    <source>
        <dbReference type="EMBL" id="AAK00164.1"/>
    </source>
</evidence>
<sequence>MVLRAAEKSDVADSHVMNVTAGKQARPVDGSPLVGNPFALRSARFLMTPLFMRRSRSPFGRTCDEPRGRRPSIWAPARTTAKNNLERLAIDPDLRQRYLIYLRQTE</sequence>
<protein>
    <submittedName>
        <fullName evidence="1">Hypothetical 12 kDa protein</fullName>
    </submittedName>
</protein>